<dbReference type="OrthoDB" id="5598028at2759"/>
<dbReference type="EMBL" id="PDLM01000001">
    <property type="protein sequence ID" value="RDW88512.1"/>
    <property type="molecule type" value="Genomic_DNA"/>
</dbReference>
<dbReference type="InterPro" id="IPR058933">
    <property type="entry name" value="YMC020W-like_ab_hydrolase"/>
</dbReference>
<name>A0A3D8SQF0_9HELO</name>
<dbReference type="PANTHER" id="PTHR47349:SF1">
    <property type="entry name" value="AER328WP"/>
    <property type="match status" value="1"/>
</dbReference>
<dbReference type="AlphaFoldDB" id="A0A3D8SQF0"/>
<accession>A0A3D8SQF0</accession>
<sequence length="822" mass="89000">MGPSRKKSRPNPPKVGNAPQPSGKDKITEGSTALSSTETTTVTTPAPNTAEPNSSVTRGQNDGPMELNMDKKETNSDASSAKTLRSTKSWYGGTWPRLQKSMASTKVARESILADKPKNGTAAADLSRFELRRPQNSDSRPPSMYLGKSKETSDVTMGDILETAEATPAVPYLSKSIGEPGEDSKPPDAKDIRSEPPSTQISDTNTIQRPATSSAWLGWLGRPDGYTPIKDSTPQIDDRERLPPPEDPVAKPSAEPMPTLSTSGDTPQASTAAVPSSTSWFGFWPSTESNSTDAPKEVIPVKVAETPEVAMSDTSPDKASAARPAAGSSWAFWSFSDSSQTNTTSGTDTPKEPGELAVIGESSQNKPEAAQAKVTRDSKKAKASKRGRPVSVEIDETTKKAIQLTPASTKTTPSASPTPSKTAPPNILIPSVKGTYHMMENPSILQQLARILQLGQQRPVKHVYLSKEMPKMKKALAIGVHGLFPAPLIRTVIGQPTGTSIRFANHAAAALRRWADSNGCAGCEVEKVALEGEGKIAERVDNLWKLLLNWIDHVRSADFILVACHSQGVPVSVMLVAKLIEFGVVTSARIGICAMAGVSLGPFSDYKSRLFSGSAGELFDFANPESVVSKRYEDSLRTILKYGVRVTYCGSIDDQLISMESSIFSTVSHPYIYRAVFIDGRIHAPDFIANLVGFALKLRNLGVSDHGLIRELSAPLAGSLYTGEGHSRLYDDEKVYDLALEFALETTSVGDVPLEMKRYEVPSNANPYILPWIMRGLLEEHFVKTELSTETAKLLKQFDEWKPATKVLKDVKYRLEAVRSKL</sequence>
<dbReference type="Proteomes" id="UP000256645">
    <property type="component" value="Unassembled WGS sequence"/>
</dbReference>
<feature type="compositionally biased region" description="Low complexity" evidence="1">
    <location>
        <begin position="405"/>
        <end position="425"/>
    </location>
</feature>
<feature type="compositionally biased region" description="Low complexity" evidence="1">
    <location>
        <begin position="29"/>
        <end position="52"/>
    </location>
</feature>
<feature type="compositionally biased region" description="Low complexity" evidence="1">
    <location>
        <begin position="325"/>
        <end position="339"/>
    </location>
</feature>
<comment type="caution">
    <text evidence="3">The sequence shown here is derived from an EMBL/GenBank/DDBJ whole genome shotgun (WGS) entry which is preliminary data.</text>
</comment>
<evidence type="ECO:0000259" key="2">
    <source>
        <dbReference type="Pfam" id="PF26147"/>
    </source>
</evidence>
<reference evidence="3 4" key="1">
    <citation type="journal article" date="2018" name="IMA Fungus">
        <title>IMA Genome-F 9: Draft genome sequence of Annulohypoxylon stygium, Aspergillus mulundensis, Berkeleyomyces basicola (syn. Thielaviopsis basicola), Ceratocystis smalleyi, two Cercospora beticola strains, Coleophoma cylindrospora, Fusarium fracticaudum, Phialophora cf. hyalina, and Morchella septimelata.</title>
        <authorList>
            <person name="Wingfield B.D."/>
            <person name="Bills G.F."/>
            <person name="Dong Y."/>
            <person name="Huang W."/>
            <person name="Nel W.J."/>
            <person name="Swalarsk-Parry B.S."/>
            <person name="Vaghefi N."/>
            <person name="Wilken P.M."/>
            <person name="An Z."/>
            <person name="de Beer Z.W."/>
            <person name="De Vos L."/>
            <person name="Chen L."/>
            <person name="Duong T.A."/>
            <person name="Gao Y."/>
            <person name="Hammerbacher A."/>
            <person name="Kikkert J.R."/>
            <person name="Li Y."/>
            <person name="Li H."/>
            <person name="Li K."/>
            <person name="Li Q."/>
            <person name="Liu X."/>
            <person name="Ma X."/>
            <person name="Naidoo K."/>
            <person name="Pethybridge S.J."/>
            <person name="Sun J."/>
            <person name="Steenkamp E.T."/>
            <person name="van der Nest M.A."/>
            <person name="van Wyk S."/>
            <person name="Wingfield M.J."/>
            <person name="Xiong C."/>
            <person name="Yue Q."/>
            <person name="Zhang X."/>
        </authorList>
    </citation>
    <scope>NUCLEOTIDE SEQUENCE [LARGE SCALE GENOMIC DNA]</scope>
    <source>
        <strain evidence="3 4">BP6252</strain>
    </source>
</reference>
<feature type="domain" description="YMC020W-like alpha/beta hydrolase" evidence="2">
    <location>
        <begin position="429"/>
        <end position="781"/>
    </location>
</feature>
<organism evidence="3 4">
    <name type="scientific">Coleophoma cylindrospora</name>
    <dbReference type="NCBI Taxonomy" id="1849047"/>
    <lineage>
        <taxon>Eukaryota</taxon>
        <taxon>Fungi</taxon>
        <taxon>Dikarya</taxon>
        <taxon>Ascomycota</taxon>
        <taxon>Pezizomycotina</taxon>
        <taxon>Leotiomycetes</taxon>
        <taxon>Helotiales</taxon>
        <taxon>Dermateaceae</taxon>
        <taxon>Coleophoma</taxon>
    </lineage>
</organism>
<gene>
    <name evidence="3" type="ORF">BP6252_00544</name>
</gene>
<dbReference type="Pfam" id="PF26147">
    <property type="entry name" value="AB_HYDROLASE_YMC0-YMC35"/>
    <property type="match status" value="1"/>
</dbReference>
<evidence type="ECO:0000313" key="3">
    <source>
        <dbReference type="EMBL" id="RDW88512.1"/>
    </source>
</evidence>
<feature type="compositionally biased region" description="Polar residues" evidence="1">
    <location>
        <begin position="76"/>
        <end position="89"/>
    </location>
</feature>
<evidence type="ECO:0000256" key="1">
    <source>
        <dbReference type="SAM" id="MobiDB-lite"/>
    </source>
</evidence>
<keyword evidence="4" id="KW-1185">Reference proteome</keyword>
<feature type="compositionally biased region" description="Polar residues" evidence="1">
    <location>
        <begin position="196"/>
        <end position="215"/>
    </location>
</feature>
<evidence type="ECO:0000313" key="4">
    <source>
        <dbReference type="Proteomes" id="UP000256645"/>
    </source>
</evidence>
<feature type="compositionally biased region" description="Basic and acidic residues" evidence="1">
    <location>
        <begin position="107"/>
        <end position="118"/>
    </location>
</feature>
<feature type="region of interest" description="Disordered" evidence="1">
    <location>
        <begin position="1"/>
        <end position="426"/>
    </location>
</feature>
<feature type="compositionally biased region" description="Polar residues" evidence="1">
    <location>
        <begin position="259"/>
        <end position="293"/>
    </location>
</feature>
<feature type="compositionally biased region" description="Basic and acidic residues" evidence="1">
    <location>
        <begin position="182"/>
        <end position="194"/>
    </location>
</feature>
<dbReference type="PANTHER" id="PTHR47349">
    <property type="entry name" value="CHROMOSOME 8, WHOLE GENOME SHOTGUN SEQUENCE"/>
    <property type="match status" value="1"/>
</dbReference>
<proteinExistence type="predicted"/>
<protein>
    <recommendedName>
        <fullName evidence="2">YMC020W-like alpha/beta hydrolase domain-containing protein</fullName>
    </recommendedName>
</protein>
<dbReference type="InterPro" id="IPR058934">
    <property type="entry name" value="YMC020W-like"/>
</dbReference>